<keyword evidence="12" id="KW-1185">Reference proteome</keyword>
<comment type="caution">
    <text evidence="9">The sequence shown here is derived from an EMBL/GenBank/DDBJ whole genome shotgun (WGS) entry which is preliminary data.</text>
</comment>
<dbReference type="EMBL" id="VCJR02000002">
    <property type="protein sequence ID" value="NHK28415.1"/>
    <property type="molecule type" value="Genomic_DNA"/>
</dbReference>
<organism evidence="9 11">
    <name type="scientific">Aquisalinus luteolus</name>
    <dbReference type="NCBI Taxonomy" id="1566827"/>
    <lineage>
        <taxon>Bacteria</taxon>
        <taxon>Pseudomonadati</taxon>
        <taxon>Pseudomonadota</taxon>
        <taxon>Alphaproteobacteria</taxon>
        <taxon>Parvularculales</taxon>
        <taxon>Parvularculaceae</taxon>
        <taxon>Aquisalinus</taxon>
    </lineage>
</organism>
<evidence type="ECO:0000256" key="6">
    <source>
        <dbReference type="ARBA" id="ARBA00023136"/>
    </source>
</evidence>
<feature type="transmembrane region" description="Helical" evidence="8">
    <location>
        <begin position="25"/>
        <end position="44"/>
    </location>
</feature>
<evidence type="ECO:0000313" key="12">
    <source>
        <dbReference type="Proteomes" id="UP000818603"/>
    </source>
</evidence>
<feature type="transmembrane region" description="Helical" evidence="8">
    <location>
        <begin position="330"/>
        <end position="351"/>
    </location>
</feature>
<keyword evidence="2" id="KW-1003">Cell membrane</keyword>
<reference evidence="9" key="1">
    <citation type="journal article" date="2014" name="Int. J. Syst. Evol. Microbiol.">
        <title>Complete genome sequence of Corynebacterium casei LMG S-19264T (=DSM 44701T), isolated from a smear-ripened cheese.</title>
        <authorList>
            <consortium name="US DOE Joint Genome Institute (JGI-PGF)"/>
            <person name="Walter F."/>
            <person name="Albersmeier A."/>
            <person name="Kalinowski J."/>
            <person name="Ruckert C."/>
        </authorList>
    </citation>
    <scope>NUCLEOTIDE SEQUENCE</scope>
    <source>
        <strain evidence="9">CGMCC 1.14984</strain>
    </source>
</reference>
<reference evidence="10 12" key="2">
    <citation type="submission" date="2020-02" db="EMBL/GenBank/DDBJ databases">
        <title>Genome sequence of Parvularcula flava strain NH6-79.</title>
        <authorList>
            <person name="Abdul Karim M.H."/>
            <person name="Lam M.Q."/>
            <person name="Chen S.J."/>
            <person name="Yahya A."/>
            <person name="Shahir S."/>
            <person name="Shamsir M.S."/>
            <person name="Chong C.S."/>
        </authorList>
    </citation>
    <scope>NUCLEOTIDE SEQUENCE [LARGE SCALE GENOMIC DNA]</scope>
    <source>
        <strain evidence="10 12">NH6-79</strain>
    </source>
</reference>
<evidence type="ECO:0000313" key="10">
    <source>
        <dbReference type="EMBL" id="NHK28415.1"/>
    </source>
</evidence>
<dbReference type="Pfam" id="PF09594">
    <property type="entry name" value="GT87"/>
    <property type="match status" value="1"/>
</dbReference>
<evidence type="ECO:0000313" key="11">
    <source>
        <dbReference type="Proteomes" id="UP000621856"/>
    </source>
</evidence>
<keyword evidence="4 8" id="KW-0812">Transmembrane</keyword>
<proteinExistence type="inferred from homology"/>
<feature type="transmembrane region" description="Helical" evidence="8">
    <location>
        <begin position="287"/>
        <end position="309"/>
    </location>
</feature>
<evidence type="ECO:0000256" key="8">
    <source>
        <dbReference type="SAM" id="Phobius"/>
    </source>
</evidence>
<evidence type="ECO:0000256" key="4">
    <source>
        <dbReference type="ARBA" id="ARBA00022692"/>
    </source>
</evidence>
<dbReference type="Proteomes" id="UP000621856">
    <property type="component" value="Unassembled WGS sequence"/>
</dbReference>
<keyword evidence="5 8" id="KW-1133">Transmembrane helix</keyword>
<dbReference type="EMBL" id="BMGZ01000002">
    <property type="protein sequence ID" value="GGH98405.1"/>
    <property type="molecule type" value="Genomic_DNA"/>
</dbReference>
<feature type="transmembrane region" description="Helical" evidence="8">
    <location>
        <begin position="154"/>
        <end position="178"/>
    </location>
</feature>
<comment type="subcellular location">
    <subcellularLocation>
        <location evidence="1">Cell membrane</location>
        <topology evidence="1">Multi-pass membrane protein</topology>
    </subcellularLocation>
</comment>
<dbReference type="RefSeq" id="WP_155140404.1">
    <property type="nucleotide sequence ID" value="NZ_BMGZ01000002.1"/>
</dbReference>
<dbReference type="GO" id="GO:0016758">
    <property type="term" value="F:hexosyltransferase activity"/>
    <property type="evidence" value="ECO:0007669"/>
    <property type="project" value="InterPro"/>
</dbReference>
<keyword evidence="3" id="KW-0808">Transferase</keyword>
<dbReference type="AlphaFoldDB" id="A0A8J3A2M5"/>
<reference evidence="9" key="3">
    <citation type="submission" date="2020-09" db="EMBL/GenBank/DDBJ databases">
        <authorList>
            <person name="Sun Q."/>
            <person name="Zhou Y."/>
        </authorList>
    </citation>
    <scope>NUCLEOTIDE SEQUENCE</scope>
    <source>
        <strain evidence="9">CGMCC 1.14984</strain>
    </source>
</reference>
<feature type="transmembrane region" description="Helical" evidence="8">
    <location>
        <begin position="123"/>
        <end position="142"/>
    </location>
</feature>
<evidence type="ECO:0000256" key="1">
    <source>
        <dbReference type="ARBA" id="ARBA00004651"/>
    </source>
</evidence>
<evidence type="ECO:0000256" key="7">
    <source>
        <dbReference type="ARBA" id="ARBA00024033"/>
    </source>
</evidence>
<keyword evidence="6 8" id="KW-0472">Membrane</keyword>
<evidence type="ECO:0000256" key="2">
    <source>
        <dbReference type="ARBA" id="ARBA00022475"/>
    </source>
</evidence>
<evidence type="ECO:0000313" key="9">
    <source>
        <dbReference type="EMBL" id="GGH98405.1"/>
    </source>
</evidence>
<feature type="transmembrane region" description="Helical" evidence="8">
    <location>
        <begin position="221"/>
        <end position="242"/>
    </location>
</feature>
<gene>
    <name evidence="10" type="ORF">FF098_010905</name>
    <name evidence="9" type="ORF">GCM10011355_21920</name>
</gene>
<protein>
    <submittedName>
        <fullName evidence="10">DUF2029 domain-containing protein</fullName>
    </submittedName>
</protein>
<dbReference type="Proteomes" id="UP000818603">
    <property type="component" value="Unassembled WGS sequence"/>
</dbReference>
<comment type="similarity">
    <text evidence="7">Belongs to the glycosyltransferase 87 family.</text>
</comment>
<accession>A0A8J3A2M5</accession>
<feature type="transmembrane region" description="Helical" evidence="8">
    <location>
        <begin position="371"/>
        <end position="397"/>
    </location>
</feature>
<evidence type="ECO:0000256" key="5">
    <source>
        <dbReference type="ARBA" id="ARBA00022989"/>
    </source>
</evidence>
<dbReference type="InterPro" id="IPR018584">
    <property type="entry name" value="GT87"/>
</dbReference>
<feature type="transmembrane region" description="Helical" evidence="8">
    <location>
        <begin position="190"/>
        <end position="215"/>
    </location>
</feature>
<dbReference type="GO" id="GO:0005886">
    <property type="term" value="C:plasma membrane"/>
    <property type="evidence" value="ECO:0007669"/>
    <property type="project" value="UniProtKB-SubCell"/>
</dbReference>
<sequence>MSQPEASLTDRLWALTSDPVRLRRVSIVLALLFAAILAADTILAEGRVNMRGEHLGGDFLAFHTAGEMVLEGSALDAWDATSFETALQIREPAIEWYGLTWQYPPAAYFLVTPFALLPYKLSYWLWMLAGLVVFWCCFRVSFEGNLPGKTAPLLILASPIILVTLVQGQNTLFFGGLLMIAAALPDRRPLLAGLAAAALTIKPQLGLLIPVAYLFGGHWKAFGYAATFSLVLSGIATLAFGLESWSAFFDAITRVENDMAGGGALYPFNRIISLYGALGALGVPHAIALSIHLLTVLGLAALVALVWRSDLPLQAKAALLIPATLLCSPYAYYYEMVPMLFSVAVMISMIGTRNLNAAERWWLMLSWPLVLYLPMIQGAVPVQFGFVITASLVALVARSVMSASAAASAPAY</sequence>
<evidence type="ECO:0000256" key="3">
    <source>
        <dbReference type="ARBA" id="ARBA00022679"/>
    </source>
</evidence>
<name>A0A8J3A2M5_9PROT</name>